<dbReference type="GO" id="GO:0048544">
    <property type="term" value="P:recognition of pollen"/>
    <property type="evidence" value="ECO:0007669"/>
    <property type="project" value="InterPro"/>
</dbReference>
<dbReference type="InterPro" id="IPR001480">
    <property type="entry name" value="Bulb-type_lectin_dom"/>
</dbReference>
<dbReference type="CDD" id="cd00028">
    <property type="entry name" value="B_lectin"/>
    <property type="match status" value="1"/>
</dbReference>
<dbReference type="Pfam" id="PF00954">
    <property type="entry name" value="S_locus_glycop"/>
    <property type="match status" value="1"/>
</dbReference>
<evidence type="ECO:0000259" key="13">
    <source>
        <dbReference type="PROSITE" id="PS50948"/>
    </source>
</evidence>
<accession>A0A834G600</accession>
<reference evidence="14" key="1">
    <citation type="submission" date="2019-11" db="EMBL/GenBank/DDBJ databases">
        <authorList>
            <person name="Liu Y."/>
            <person name="Hou J."/>
            <person name="Li T.-Q."/>
            <person name="Guan C.-H."/>
            <person name="Wu X."/>
            <person name="Wu H.-Z."/>
            <person name="Ling F."/>
            <person name="Zhang R."/>
            <person name="Shi X.-G."/>
            <person name="Ren J.-P."/>
            <person name="Chen E.-F."/>
            <person name="Sun J.-M."/>
        </authorList>
    </citation>
    <scope>NUCLEOTIDE SEQUENCE</scope>
    <source>
        <strain evidence="14">Adult_tree_wgs_1</strain>
        <tissue evidence="14">Leaves</tissue>
    </source>
</reference>
<feature type="domain" description="EGF-like" evidence="11">
    <location>
        <begin position="286"/>
        <end position="324"/>
    </location>
</feature>
<sequence length="475" mass="53500">MDPEKGVFNLLLPFLLLRVCTSTDTITPNQSIKDGDLLVSNGETFALGFFSPENSNRRYVGIWYNKISEQTVVWVANREKPINGPSGVLFLNQDGNLAIYDNSQNITHWDTNISVAETGTNTSTFYSARLMDSGNFVLFQGDTVSNVVWQSFDHPTNTMLPHMKLGLDLRTGLDRILTSWKSRDDPGAGQYSYRVEPSGSPQLVLYNGSVRVWRSTPVWIENEMSGSPNTTYWFLFNASYIDNQDDVSTVYTLVNNSIASSKFVDESGSLQMVSWLGRWVRFYSVPEDQCDNYGRCGVYGYCDSNNGREFECTCLPGYEPRSTDEWYLQDASGGCVKKRQALAMWGNGDGFVKVAKAKMPDTSKALVWKSLSIQECKEKCLRNCSCTAYVVGGRGICITWYGNLMDVRRFPDGGQDLYIRVDAIELAQYLKKYRSLNGKKVAILVASVVLTSFLIISFVCWLVMKKTRRKFDLVA</sequence>
<name>A0A834G600_RHOSS</name>
<feature type="transmembrane region" description="Helical" evidence="9">
    <location>
        <begin position="441"/>
        <end position="464"/>
    </location>
</feature>
<dbReference type="PROSITE" id="PS50026">
    <property type="entry name" value="EGF_3"/>
    <property type="match status" value="1"/>
</dbReference>
<dbReference type="AlphaFoldDB" id="A0A834G600"/>
<evidence type="ECO:0000256" key="2">
    <source>
        <dbReference type="ARBA" id="ARBA00012513"/>
    </source>
</evidence>
<dbReference type="CDD" id="cd00054">
    <property type="entry name" value="EGF_CA"/>
    <property type="match status" value="1"/>
</dbReference>
<keyword evidence="3 10" id="KW-0732">Signal</keyword>
<dbReference type="InterPro" id="IPR003609">
    <property type="entry name" value="Pan_app"/>
</dbReference>
<keyword evidence="8" id="KW-0245">EGF-like domain</keyword>
<evidence type="ECO:0000313" key="15">
    <source>
        <dbReference type="Proteomes" id="UP000626092"/>
    </source>
</evidence>
<evidence type="ECO:0000256" key="3">
    <source>
        <dbReference type="ARBA" id="ARBA00022729"/>
    </source>
</evidence>
<evidence type="ECO:0000256" key="1">
    <source>
        <dbReference type="ARBA" id="ARBA00003061"/>
    </source>
</evidence>
<evidence type="ECO:0000259" key="12">
    <source>
        <dbReference type="PROSITE" id="PS50927"/>
    </source>
</evidence>
<evidence type="ECO:0000256" key="5">
    <source>
        <dbReference type="ARBA" id="ARBA00023180"/>
    </source>
</evidence>
<dbReference type="CDD" id="cd01098">
    <property type="entry name" value="PAN_AP_plant"/>
    <property type="match status" value="1"/>
</dbReference>
<protein>
    <recommendedName>
        <fullName evidence="2">non-specific serine/threonine protein kinase</fullName>
        <ecNumber evidence="2">2.7.11.1</ecNumber>
    </recommendedName>
</protein>
<proteinExistence type="predicted"/>
<dbReference type="PANTHER" id="PTHR32444">
    <property type="entry name" value="BULB-TYPE LECTIN DOMAIN-CONTAINING PROTEIN"/>
    <property type="match status" value="1"/>
</dbReference>
<organism evidence="14 15">
    <name type="scientific">Rhododendron simsii</name>
    <name type="common">Sims's rhododendron</name>
    <dbReference type="NCBI Taxonomy" id="118357"/>
    <lineage>
        <taxon>Eukaryota</taxon>
        <taxon>Viridiplantae</taxon>
        <taxon>Streptophyta</taxon>
        <taxon>Embryophyta</taxon>
        <taxon>Tracheophyta</taxon>
        <taxon>Spermatophyta</taxon>
        <taxon>Magnoliopsida</taxon>
        <taxon>eudicotyledons</taxon>
        <taxon>Gunneridae</taxon>
        <taxon>Pentapetalae</taxon>
        <taxon>asterids</taxon>
        <taxon>Ericales</taxon>
        <taxon>Ericaceae</taxon>
        <taxon>Ericoideae</taxon>
        <taxon>Rhodoreae</taxon>
        <taxon>Rhododendron</taxon>
    </lineage>
</organism>
<keyword evidence="9" id="KW-1133">Transmembrane helix</keyword>
<dbReference type="SUPFAM" id="SSF51110">
    <property type="entry name" value="alpha-D-mannose-specific plant lectins"/>
    <property type="match status" value="1"/>
</dbReference>
<evidence type="ECO:0000256" key="7">
    <source>
        <dbReference type="ARBA" id="ARBA00048679"/>
    </source>
</evidence>
<dbReference type="SMART" id="SM00108">
    <property type="entry name" value="B_lectin"/>
    <property type="match status" value="1"/>
</dbReference>
<dbReference type="SMART" id="SM00473">
    <property type="entry name" value="PAN_AP"/>
    <property type="match status" value="1"/>
</dbReference>
<dbReference type="InterPro" id="IPR035446">
    <property type="entry name" value="SLSG/EP1"/>
</dbReference>
<comment type="caution">
    <text evidence="14">The sequence shown here is derived from an EMBL/GenBank/DDBJ whole genome shotgun (WGS) entry which is preliminary data.</text>
</comment>
<dbReference type="PANTHER" id="PTHR32444:SF63">
    <property type="entry name" value="G-TYPE LECTIN S-RECEPTOR-LIKE SERINE_THREONINE-PROTEIN KINASE RKS1"/>
    <property type="match status" value="1"/>
</dbReference>
<dbReference type="EMBL" id="WJXA01000011">
    <property type="protein sequence ID" value="KAF7127186.1"/>
    <property type="molecule type" value="Genomic_DNA"/>
</dbReference>
<evidence type="ECO:0000313" key="14">
    <source>
        <dbReference type="EMBL" id="KAF7127186.1"/>
    </source>
</evidence>
<dbReference type="PROSITE" id="PS50948">
    <property type="entry name" value="PAN"/>
    <property type="match status" value="1"/>
</dbReference>
<dbReference type="InterPro" id="IPR000858">
    <property type="entry name" value="S_locus_glycoprot_dom"/>
</dbReference>
<evidence type="ECO:0000256" key="6">
    <source>
        <dbReference type="ARBA" id="ARBA00047899"/>
    </source>
</evidence>
<feature type="chain" id="PRO_5032982907" description="non-specific serine/threonine protein kinase" evidence="10">
    <location>
        <begin position="23"/>
        <end position="475"/>
    </location>
</feature>
<dbReference type="PROSITE" id="PS50927">
    <property type="entry name" value="BULB_LECTIN"/>
    <property type="match status" value="1"/>
</dbReference>
<feature type="domain" description="Bulb-type lectin" evidence="12">
    <location>
        <begin position="23"/>
        <end position="151"/>
    </location>
</feature>
<dbReference type="GO" id="GO:0004674">
    <property type="term" value="F:protein serine/threonine kinase activity"/>
    <property type="evidence" value="ECO:0007669"/>
    <property type="project" value="UniProtKB-EC"/>
</dbReference>
<feature type="signal peptide" evidence="10">
    <location>
        <begin position="1"/>
        <end position="22"/>
    </location>
</feature>
<evidence type="ECO:0000256" key="4">
    <source>
        <dbReference type="ARBA" id="ARBA00023157"/>
    </source>
</evidence>
<dbReference type="Pfam" id="PF08276">
    <property type="entry name" value="PAN_2"/>
    <property type="match status" value="1"/>
</dbReference>
<comment type="caution">
    <text evidence="8">Lacks conserved residue(s) required for the propagation of feature annotation.</text>
</comment>
<feature type="domain" description="Apple" evidence="13">
    <location>
        <begin position="335"/>
        <end position="422"/>
    </location>
</feature>
<dbReference type="Proteomes" id="UP000626092">
    <property type="component" value="Unassembled WGS sequence"/>
</dbReference>
<evidence type="ECO:0000256" key="9">
    <source>
        <dbReference type="SAM" id="Phobius"/>
    </source>
</evidence>
<dbReference type="FunFam" id="2.90.10.10:FF:000005">
    <property type="entry name" value="G-type lectin S-receptor-like serine/threonine-protein kinase"/>
    <property type="match status" value="1"/>
</dbReference>
<keyword evidence="15" id="KW-1185">Reference proteome</keyword>
<evidence type="ECO:0000256" key="8">
    <source>
        <dbReference type="PROSITE-ProRule" id="PRU00076"/>
    </source>
</evidence>
<dbReference type="InterPro" id="IPR000742">
    <property type="entry name" value="EGF"/>
</dbReference>
<keyword evidence="9" id="KW-0472">Membrane</keyword>
<dbReference type="OrthoDB" id="1933550at2759"/>
<comment type="catalytic activity">
    <reaction evidence="7">
        <text>L-seryl-[protein] + ATP = O-phospho-L-seryl-[protein] + ADP + H(+)</text>
        <dbReference type="Rhea" id="RHEA:17989"/>
        <dbReference type="Rhea" id="RHEA-COMP:9863"/>
        <dbReference type="Rhea" id="RHEA-COMP:11604"/>
        <dbReference type="ChEBI" id="CHEBI:15378"/>
        <dbReference type="ChEBI" id="CHEBI:29999"/>
        <dbReference type="ChEBI" id="CHEBI:30616"/>
        <dbReference type="ChEBI" id="CHEBI:83421"/>
        <dbReference type="ChEBI" id="CHEBI:456216"/>
        <dbReference type="EC" id="2.7.11.1"/>
    </reaction>
</comment>
<dbReference type="PIRSF" id="PIRSF002686">
    <property type="entry name" value="SLG"/>
    <property type="match status" value="1"/>
</dbReference>
<dbReference type="Pfam" id="PF01453">
    <property type="entry name" value="B_lectin"/>
    <property type="match status" value="1"/>
</dbReference>
<evidence type="ECO:0000256" key="10">
    <source>
        <dbReference type="SAM" id="SignalP"/>
    </source>
</evidence>
<keyword evidence="4" id="KW-1015">Disulfide bond</keyword>
<keyword evidence="5" id="KW-0325">Glycoprotein</keyword>
<keyword evidence="9" id="KW-0812">Transmembrane</keyword>
<gene>
    <name evidence="14" type="ORF">RHSIM_Rhsim11G0022900</name>
</gene>
<evidence type="ECO:0000259" key="11">
    <source>
        <dbReference type="PROSITE" id="PS50026"/>
    </source>
</evidence>
<dbReference type="Gene3D" id="2.90.10.10">
    <property type="entry name" value="Bulb-type lectin domain"/>
    <property type="match status" value="1"/>
</dbReference>
<comment type="catalytic activity">
    <reaction evidence="6">
        <text>L-threonyl-[protein] + ATP = O-phospho-L-threonyl-[protein] + ADP + H(+)</text>
        <dbReference type="Rhea" id="RHEA:46608"/>
        <dbReference type="Rhea" id="RHEA-COMP:11060"/>
        <dbReference type="Rhea" id="RHEA-COMP:11605"/>
        <dbReference type="ChEBI" id="CHEBI:15378"/>
        <dbReference type="ChEBI" id="CHEBI:30013"/>
        <dbReference type="ChEBI" id="CHEBI:30616"/>
        <dbReference type="ChEBI" id="CHEBI:61977"/>
        <dbReference type="ChEBI" id="CHEBI:456216"/>
        <dbReference type="EC" id="2.7.11.1"/>
    </reaction>
</comment>
<dbReference type="EC" id="2.7.11.1" evidence="2"/>
<comment type="function">
    <text evidence="1">Involved in sporophytic self-incompatibility system (the inability of flowering plants to achieve self-fertilization).</text>
</comment>
<dbReference type="InterPro" id="IPR036426">
    <property type="entry name" value="Bulb-type_lectin_dom_sf"/>
</dbReference>